<sequence length="281" mass="29333">MATFSSSSSSLAAKRLEGKVALITGGSRGIGECTARLFAQHGAKVIIADIEDQLGASVCNDIGHDTACFIHCDVTVEDDIKNAVDLAVSKYGKLDIMFNNAGLINKARPLVDSEKSEFEKVMSVIVTGSYLGTKHAARVMIPAKSGSIIATASVASVIGGSGTHAYTAAKHALVGLTKSAAVELGQFGVRVNCVSPYAVATKLLSGFTEFDQLDDDGFEKLMSLHANLKGHVLKAEDVAHAVLYLASDEAKYVSGHNLLVDGGFTIVNPSLLALDPAALPK</sequence>
<dbReference type="Proteomes" id="UP000827976">
    <property type="component" value="Chromosome 14"/>
</dbReference>
<evidence type="ECO:0000313" key="1">
    <source>
        <dbReference type="EMBL" id="KAH7663525.1"/>
    </source>
</evidence>
<evidence type="ECO:0000313" key="2">
    <source>
        <dbReference type="Proteomes" id="UP000827976"/>
    </source>
</evidence>
<gene>
    <name evidence="1" type="ORF">IHE45_14G060800</name>
</gene>
<organism evidence="1 2">
    <name type="scientific">Dioscorea alata</name>
    <name type="common">Purple yam</name>
    <dbReference type="NCBI Taxonomy" id="55571"/>
    <lineage>
        <taxon>Eukaryota</taxon>
        <taxon>Viridiplantae</taxon>
        <taxon>Streptophyta</taxon>
        <taxon>Embryophyta</taxon>
        <taxon>Tracheophyta</taxon>
        <taxon>Spermatophyta</taxon>
        <taxon>Magnoliopsida</taxon>
        <taxon>Liliopsida</taxon>
        <taxon>Dioscoreales</taxon>
        <taxon>Dioscoreaceae</taxon>
        <taxon>Dioscorea</taxon>
    </lineage>
</organism>
<dbReference type="EMBL" id="CM037024">
    <property type="protein sequence ID" value="KAH7663525.1"/>
    <property type="molecule type" value="Genomic_DNA"/>
</dbReference>
<proteinExistence type="predicted"/>
<comment type="caution">
    <text evidence="1">The sequence shown here is derived from an EMBL/GenBank/DDBJ whole genome shotgun (WGS) entry which is preliminary data.</text>
</comment>
<dbReference type="EC" id="1.1.1.331" evidence="1"/>
<reference evidence="2" key="1">
    <citation type="journal article" date="2022" name="Nat. Commun.">
        <title>Chromosome evolution and the genetic basis of agronomically important traits in greater yam.</title>
        <authorList>
            <person name="Bredeson J.V."/>
            <person name="Lyons J.B."/>
            <person name="Oniyinde I.O."/>
            <person name="Okereke N.R."/>
            <person name="Kolade O."/>
            <person name="Nnabue I."/>
            <person name="Nwadili C.O."/>
            <person name="Hribova E."/>
            <person name="Parker M."/>
            <person name="Nwogha J."/>
            <person name="Shu S."/>
            <person name="Carlson J."/>
            <person name="Kariba R."/>
            <person name="Muthemba S."/>
            <person name="Knop K."/>
            <person name="Barton G.J."/>
            <person name="Sherwood A.V."/>
            <person name="Lopez-Montes A."/>
            <person name="Asiedu R."/>
            <person name="Jamnadass R."/>
            <person name="Muchugi A."/>
            <person name="Goodstein D."/>
            <person name="Egesi C.N."/>
            <person name="Featherston J."/>
            <person name="Asfaw A."/>
            <person name="Simpson G.G."/>
            <person name="Dolezel J."/>
            <person name="Hendre P.S."/>
            <person name="Van Deynze A."/>
            <person name="Kumar P.L."/>
            <person name="Obidiegwu J.E."/>
            <person name="Bhattacharjee R."/>
            <person name="Rokhsar D.S."/>
        </authorList>
    </citation>
    <scope>NUCLEOTIDE SEQUENCE [LARGE SCALE GENOMIC DNA]</scope>
    <source>
        <strain evidence="2">cv. TDa95/00328</strain>
    </source>
</reference>
<name>A0ACB7US22_DIOAL</name>
<accession>A0ACB7US22</accession>
<keyword evidence="2" id="KW-1185">Reference proteome</keyword>
<protein>
    <submittedName>
        <fullName evidence="1">Short-chain dehydrogenase/reductase SDR protein</fullName>
        <ecNumber evidence="1">1.1.1.331</ecNumber>
    </submittedName>
</protein>
<keyword evidence="1" id="KW-0560">Oxidoreductase</keyword>